<dbReference type="PANTHER" id="PTHR38481">
    <property type="entry name" value="HYALURONATE LYASE"/>
    <property type="match status" value="1"/>
</dbReference>
<dbReference type="EMBL" id="CAIIXF020000006">
    <property type="protein sequence ID" value="CAH1786846.1"/>
    <property type="molecule type" value="Genomic_DNA"/>
</dbReference>
<evidence type="ECO:0000256" key="1">
    <source>
        <dbReference type="ARBA" id="ARBA00006699"/>
    </source>
</evidence>
<evidence type="ECO:0000256" key="2">
    <source>
        <dbReference type="ARBA" id="ARBA00022729"/>
    </source>
</evidence>
<dbReference type="InterPro" id="IPR038970">
    <property type="entry name" value="Lyase_8"/>
</dbReference>
<feature type="domain" description="Polysaccharide lyase family 8 central" evidence="5">
    <location>
        <begin position="381"/>
        <end position="638"/>
    </location>
</feature>
<dbReference type="GO" id="GO:0016837">
    <property type="term" value="F:carbon-oxygen lyase activity, acting on polysaccharides"/>
    <property type="evidence" value="ECO:0007669"/>
    <property type="project" value="UniProtKB-ARBA"/>
</dbReference>
<gene>
    <name evidence="8" type="ORF">OFUS_LOCUS12659</name>
</gene>
<comment type="similarity">
    <text evidence="1">Belongs to the polysaccharide lyase 8 family.</text>
</comment>
<dbReference type="InterPro" id="IPR014718">
    <property type="entry name" value="GH-type_carb-bd"/>
</dbReference>
<comment type="caution">
    <text evidence="8">The sequence shown here is derived from an EMBL/GenBank/DDBJ whole genome shotgun (WGS) entry which is preliminary data.</text>
</comment>
<feature type="domain" description="Polysaccharide lyase 8 N-terminal alpha-helical" evidence="7">
    <location>
        <begin position="77"/>
        <end position="348"/>
    </location>
</feature>
<dbReference type="InterPro" id="IPR011013">
    <property type="entry name" value="Gal_mutarotase_sf_dom"/>
</dbReference>
<dbReference type="SUPFAM" id="SSF74650">
    <property type="entry name" value="Galactose mutarotase-like"/>
    <property type="match status" value="1"/>
</dbReference>
<dbReference type="AlphaFoldDB" id="A0A8S4NY44"/>
<keyword evidence="2 4" id="KW-0732">Signal</keyword>
<keyword evidence="9" id="KW-1185">Reference proteome</keyword>
<evidence type="ECO:0000259" key="6">
    <source>
        <dbReference type="Pfam" id="PF02884"/>
    </source>
</evidence>
<dbReference type="Pfam" id="PF02884">
    <property type="entry name" value="Lyase_8_C"/>
    <property type="match status" value="1"/>
</dbReference>
<dbReference type="GO" id="GO:0005576">
    <property type="term" value="C:extracellular region"/>
    <property type="evidence" value="ECO:0007669"/>
    <property type="project" value="InterPro"/>
</dbReference>
<evidence type="ECO:0008006" key="10">
    <source>
        <dbReference type="Google" id="ProtNLM"/>
    </source>
</evidence>
<evidence type="ECO:0000313" key="9">
    <source>
        <dbReference type="Proteomes" id="UP000749559"/>
    </source>
</evidence>
<dbReference type="Gene3D" id="2.60.220.10">
    <property type="entry name" value="Polysaccharide lyase family 8-like, C-terminal"/>
    <property type="match status" value="1"/>
</dbReference>
<dbReference type="GO" id="GO:0030246">
    <property type="term" value="F:carbohydrate binding"/>
    <property type="evidence" value="ECO:0007669"/>
    <property type="project" value="InterPro"/>
</dbReference>
<dbReference type="Gene3D" id="2.70.98.10">
    <property type="match status" value="1"/>
</dbReference>
<feature type="signal peptide" evidence="4">
    <location>
        <begin position="1"/>
        <end position="26"/>
    </location>
</feature>
<dbReference type="OrthoDB" id="5980780at2759"/>
<dbReference type="Proteomes" id="UP000749559">
    <property type="component" value="Unassembled WGS sequence"/>
</dbReference>
<feature type="chain" id="PRO_5035858272" description="Chondroitin AC lyase" evidence="4">
    <location>
        <begin position="27"/>
        <end position="817"/>
    </location>
</feature>
<evidence type="ECO:0000256" key="4">
    <source>
        <dbReference type="SAM" id="SignalP"/>
    </source>
</evidence>
<protein>
    <recommendedName>
        <fullName evidence="10">Chondroitin AC lyase</fullName>
    </recommendedName>
</protein>
<organism evidence="8 9">
    <name type="scientific">Owenia fusiformis</name>
    <name type="common">Polychaete worm</name>
    <dbReference type="NCBI Taxonomy" id="6347"/>
    <lineage>
        <taxon>Eukaryota</taxon>
        <taxon>Metazoa</taxon>
        <taxon>Spiralia</taxon>
        <taxon>Lophotrochozoa</taxon>
        <taxon>Annelida</taxon>
        <taxon>Polychaeta</taxon>
        <taxon>Sedentaria</taxon>
        <taxon>Canalipalpata</taxon>
        <taxon>Sabellida</taxon>
        <taxon>Oweniida</taxon>
        <taxon>Oweniidae</taxon>
        <taxon>Owenia</taxon>
    </lineage>
</organism>
<keyword evidence="3" id="KW-0456">Lyase</keyword>
<dbReference type="Pfam" id="PF02278">
    <property type="entry name" value="Lyase_8"/>
    <property type="match status" value="1"/>
</dbReference>
<reference evidence="8" key="1">
    <citation type="submission" date="2022-03" db="EMBL/GenBank/DDBJ databases">
        <authorList>
            <person name="Martin C."/>
        </authorList>
    </citation>
    <scope>NUCLEOTIDE SEQUENCE</scope>
</reference>
<evidence type="ECO:0000313" key="8">
    <source>
        <dbReference type="EMBL" id="CAH1786846.1"/>
    </source>
</evidence>
<dbReference type="Gene3D" id="1.50.10.100">
    <property type="entry name" value="Chondroitin AC/alginate lyase"/>
    <property type="match status" value="1"/>
</dbReference>
<accession>A0A8S4NY44</accession>
<sequence>MRRNMHFLWWVTMMMMMMMEFRLADSLTELDANFRFLAMPEDAAGERYSIRLSKRYVQPNKINTDGSFTDITYTDNTYKMSKPFRTHGDRLTKIIQSYFLDHSGNYFYQNATTWEWVVKSWGFLAYSVPDNTDWNWWGYQIGVPRSFWAGLFLSRGLINDTLYDDLIQRYWTDRTVWDYERKKDGYISASNLANRGFHGLFEAYYKNQTIFETRRNQVLEYLSEEMVNKTTYQGEGVGADYCIHVHNLHVGFYEGHYTNSHLRLMMYNGGYGAEFLKRSGAIYLALHDSSYAVEEHVLSEFINVFLECHQYLVRGRTFEPTSVGRNIDDNQRVTYWASLDSVYKVARLLSQLNYRKTELENVITRYKKHGPTSKANALIGNRGFFASDMMVHHRLSYMVSVRMFSCRTVRPETWISSRRKNNPDGYYTGDGFVALLQDDHEFGSRFNEVFQYYDWEKIPGTTVEYRGQVPREGMERNVGNPNGFPHHISNAAFVGSVSDGMYGAAAMDYDRPTVNITLKKSWFFFDDEVVCLGSDIERRETNEVTELPIITTLNQNVQNGDIAYSNSETWQYVGSNTITDVPNAKWIHHNNAGYVFPNGADANIESYVKTANGKTLEVATMWMEHGVKPYAYIMYPGVTIAQTEQRHANPSVAILQQDSNAHIVYQSTLDILSMVVFTGPFSFVYPDTELSFSFTVDQACILMIRHLQSNNSLSITVSFPPQITATVGITFGLHLTGDDSTYNSSEQESKVLFHFAHDLRVAGKSQTKNLKIEPIITTTTESIIATTEATTTITEKITEQTTATIELSTIPTEATTT</sequence>
<dbReference type="InterPro" id="IPR012970">
    <property type="entry name" value="Lyase_8_alpha_N"/>
</dbReference>
<dbReference type="InterPro" id="IPR008929">
    <property type="entry name" value="Chondroitin_lyas"/>
</dbReference>
<evidence type="ECO:0000259" key="5">
    <source>
        <dbReference type="Pfam" id="PF02278"/>
    </source>
</evidence>
<dbReference type="PANTHER" id="PTHR38481:SF1">
    <property type="entry name" value="HYALURONATE LYASE"/>
    <property type="match status" value="1"/>
</dbReference>
<dbReference type="SUPFAM" id="SSF49863">
    <property type="entry name" value="Hyaluronate lyase-like, C-terminal domain"/>
    <property type="match status" value="1"/>
</dbReference>
<evidence type="ECO:0000256" key="3">
    <source>
        <dbReference type="ARBA" id="ARBA00023239"/>
    </source>
</evidence>
<dbReference type="InterPro" id="IPR011071">
    <property type="entry name" value="Lyase_8-like_C"/>
</dbReference>
<evidence type="ECO:0000259" key="7">
    <source>
        <dbReference type="Pfam" id="PF08124"/>
    </source>
</evidence>
<proteinExistence type="inferred from homology"/>
<name>A0A8S4NY44_OWEFU</name>
<dbReference type="Pfam" id="PF08124">
    <property type="entry name" value="Lyase_8_N"/>
    <property type="match status" value="1"/>
</dbReference>
<dbReference type="GO" id="GO:0005975">
    <property type="term" value="P:carbohydrate metabolic process"/>
    <property type="evidence" value="ECO:0007669"/>
    <property type="project" value="InterPro"/>
</dbReference>
<dbReference type="InterPro" id="IPR004103">
    <property type="entry name" value="Lyase_8_C"/>
</dbReference>
<feature type="domain" description="Polysaccharide lyase family 8 C-terminal" evidence="6">
    <location>
        <begin position="654"/>
        <end position="727"/>
    </location>
</feature>
<dbReference type="SUPFAM" id="SSF48230">
    <property type="entry name" value="Chondroitin AC/alginate lyase"/>
    <property type="match status" value="1"/>
</dbReference>
<dbReference type="InterPro" id="IPR003159">
    <property type="entry name" value="Lyase_8_central_dom"/>
</dbReference>